<dbReference type="InterPro" id="IPR036236">
    <property type="entry name" value="Znf_C2H2_sf"/>
</dbReference>
<keyword evidence="2" id="KW-0479">Metal-binding</keyword>
<dbReference type="PROSITE" id="PS00028">
    <property type="entry name" value="ZINC_FINGER_C2H2_1"/>
    <property type="match status" value="2"/>
</dbReference>
<sequence length="574" mass="64971">MGSQQFCLRWNNHQTNLVNVFEELLTDETLVDVTLACEGLCVRAHKVVLSACSPYFKEIFVHNPCKHPIVIMKDINFAEMRAIIEFMYKGEVNISHEQLPAFLKTAETLKVKGLAEVRNEQKSFAHEEESREVADEIEPTNNNNINNTNNNTLAPTPVVARSAPEVVNHPPPERNSPSPKRKRRNGRNVSESSESAKTSSKSSEAVEILPEIIKIEQDDNERDDEIPMVEEIARGVMGDSAQNKMANQEDSSNSFIQVDPADMPSFVTDQSWDDHSNSGNHLQPTAGGSGIQSTSQDHIMELDADRGLKLEFKRNEKMKEENATMTRGRCVNGGPFKQRYTMQDVEDAISCVINGNKSQTTAARTYGVPQPLGRAYKGYRKEDLFSAVNLVLDGKMKIQGNHASLEFGENRSSRYKEYSPDILRIATEKVLDGSMSGEIRTETTTQNKIQPVPIRNRQYRGYTEEDLAHALNSVLHNKIPIRQAAIQFKAVELSNMDVYQENNAVVPNQMAKGPFLCQTCGSWINMYCNFLRHQRLHVTEQLFKCHLCPSKYNRKDNLQQHLRIRHGIQRRPNS</sequence>
<dbReference type="GO" id="GO:0003006">
    <property type="term" value="P:developmental process involved in reproduction"/>
    <property type="evidence" value="ECO:0007669"/>
    <property type="project" value="UniProtKB-ARBA"/>
</dbReference>
<feature type="compositionally biased region" description="Basic and acidic residues" evidence="3">
    <location>
        <begin position="121"/>
        <end position="134"/>
    </location>
</feature>
<proteinExistence type="predicted"/>
<keyword evidence="7" id="KW-1185">Reference proteome</keyword>
<keyword evidence="2" id="KW-0863">Zinc-finger</keyword>
<reference evidence="6" key="2">
    <citation type="submission" date="2015-02" db="UniProtKB">
        <authorList>
            <consortium name="EnsemblMetazoa"/>
        </authorList>
    </citation>
    <scope>IDENTIFICATION</scope>
</reference>
<dbReference type="PROSITE" id="PS50097">
    <property type="entry name" value="BTB"/>
    <property type="match status" value="1"/>
</dbReference>
<dbReference type="InterPro" id="IPR000210">
    <property type="entry name" value="BTB/POZ_dom"/>
</dbReference>
<dbReference type="AlphaFoldDB" id="T1JNB2"/>
<dbReference type="SUPFAM" id="SSF57667">
    <property type="entry name" value="beta-beta-alpha zinc fingers"/>
    <property type="match status" value="1"/>
</dbReference>
<feature type="compositionally biased region" description="Low complexity" evidence="3">
    <location>
        <begin position="189"/>
        <end position="205"/>
    </location>
</feature>
<evidence type="ECO:0000256" key="3">
    <source>
        <dbReference type="SAM" id="MobiDB-lite"/>
    </source>
</evidence>
<dbReference type="Pfam" id="PF00651">
    <property type="entry name" value="BTB"/>
    <property type="match status" value="1"/>
</dbReference>
<organism evidence="6 7">
    <name type="scientific">Strigamia maritima</name>
    <name type="common">European centipede</name>
    <name type="synonym">Geophilus maritimus</name>
    <dbReference type="NCBI Taxonomy" id="126957"/>
    <lineage>
        <taxon>Eukaryota</taxon>
        <taxon>Metazoa</taxon>
        <taxon>Ecdysozoa</taxon>
        <taxon>Arthropoda</taxon>
        <taxon>Myriapoda</taxon>
        <taxon>Chilopoda</taxon>
        <taxon>Pleurostigmophora</taxon>
        <taxon>Geophilomorpha</taxon>
        <taxon>Linotaeniidae</taxon>
        <taxon>Strigamia</taxon>
    </lineage>
</organism>
<keyword evidence="2" id="KW-0862">Zinc</keyword>
<evidence type="ECO:0000313" key="7">
    <source>
        <dbReference type="Proteomes" id="UP000014500"/>
    </source>
</evidence>
<feature type="region of interest" description="Disordered" evidence="3">
    <location>
        <begin position="272"/>
        <end position="293"/>
    </location>
</feature>
<feature type="domain" description="C2H2-type" evidence="5">
    <location>
        <begin position="543"/>
        <end position="571"/>
    </location>
</feature>
<dbReference type="InterPro" id="IPR051095">
    <property type="entry name" value="Dros_DevTransReg"/>
</dbReference>
<dbReference type="SMART" id="SM00225">
    <property type="entry name" value="BTB"/>
    <property type="match status" value="1"/>
</dbReference>
<dbReference type="InterPro" id="IPR013087">
    <property type="entry name" value="Znf_C2H2_type"/>
</dbReference>
<dbReference type="PhylomeDB" id="T1JNB2"/>
<feature type="region of interest" description="Disordered" evidence="3">
    <location>
        <begin position="121"/>
        <end position="205"/>
    </location>
</feature>
<dbReference type="EnsemblMetazoa" id="SMAR015341-RA">
    <property type="protein sequence ID" value="SMAR015341-PA"/>
    <property type="gene ID" value="SMAR015341"/>
</dbReference>
<dbReference type="GO" id="GO:0005634">
    <property type="term" value="C:nucleus"/>
    <property type="evidence" value="ECO:0007669"/>
    <property type="project" value="TreeGrafter"/>
</dbReference>
<protein>
    <recommendedName>
        <fullName evidence="8">BTB domain-containing protein</fullName>
    </recommendedName>
</protein>
<dbReference type="GO" id="GO:0006357">
    <property type="term" value="P:regulation of transcription by RNA polymerase II"/>
    <property type="evidence" value="ECO:0007669"/>
    <property type="project" value="TreeGrafter"/>
</dbReference>
<reference evidence="7" key="1">
    <citation type="submission" date="2011-05" db="EMBL/GenBank/DDBJ databases">
        <authorList>
            <person name="Richards S.R."/>
            <person name="Qu J."/>
            <person name="Jiang H."/>
            <person name="Jhangiani S.N."/>
            <person name="Agravi P."/>
            <person name="Goodspeed R."/>
            <person name="Gross S."/>
            <person name="Mandapat C."/>
            <person name="Jackson L."/>
            <person name="Mathew T."/>
            <person name="Pu L."/>
            <person name="Thornton R."/>
            <person name="Saada N."/>
            <person name="Wilczek-Boney K.B."/>
            <person name="Lee S."/>
            <person name="Kovar C."/>
            <person name="Wu Y."/>
            <person name="Scherer S.E."/>
            <person name="Worley K.C."/>
            <person name="Muzny D.M."/>
            <person name="Gibbs R."/>
        </authorList>
    </citation>
    <scope>NUCLEOTIDE SEQUENCE</scope>
    <source>
        <strain evidence="7">Brora</strain>
    </source>
</reference>
<accession>T1JNB2</accession>
<evidence type="ECO:0000256" key="1">
    <source>
        <dbReference type="ARBA" id="ARBA00023242"/>
    </source>
</evidence>
<dbReference type="PROSITE" id="PS50157">
    <property type="entry name" value="ZINC_FINGER_C2H2_2"/>
    <property type="match status" value="2"/>
</dbReference>
<evidence type="ECO:0000256" key="2">
    <source>
        <dbReference type="PROSITE-ProRule" id="PRU00042"/>
    </source>
</evidence>
<dbReference type="SMART" id="SM00355">
    <property type="entry name" value="ZnF_C2H2"/>
    <property type="match status" value="2"/>
</dbReference>
<evidence type="ECO:0008006" key="8">
    <source>
        <dbReference type="Google" id="ProtNLM"/>
    </source>
</evidence>
<dbReference type="SUPFAM" id="SSF54695">
    <property type="entry name" value="POZ domain"/>
    <property type="match status" value="1"/>
</dbReference>
<dbReference type="eggNOG" id="ENOG502RY7S">
    <property type="taxonomic scope" value="Eukaryota"/>
</dbReference>
<feature type="compositionally biased region" description="Low complexity" evidence="3">
    <location>
        <begin position="140"/>
        <end position="152"/>
    </location>
</feature>
<evidence type="ECO:0000259" key="5">
    <source>
        <dbReference type="PROSITE" id="PS50157"/>
    </source>
</evidence>
<dbReference type="HOGENOM" id="CLU_013670_1_0_1"/>
<name>T1JNB2_STRMM</name>
<feature type="domain" description="BTB" evidence="4">
    <location>
        <begin position="31"/>
        <end position="96"/>
    </location>
</feature>
<dbReference type="GO" id="GO:0048513">
    <property type="term" value="P:animal organ development"/>
    <property type="evidence" value="ECO:0007669"/>
    <property type="project" value="UniProtKB-ARBA"/>
</dbReference>
<dbReference type="Gene3D" id="3.30.710.10">
    <property type="entry name" value="Potassium Channel Kv1.1, Chain A"/>
    <property type="match status" value="1"/>
</dbReference>
<dbReference type="PANTHER" id="PTHR23110">
    <property type="entry name" value="BTB DOMAIN TRANSCRIPTION FACTOR"/>
    <property type="match status" value="1"/>
</dbReference>
<dbReference type="Gene3D" id="3.30.160.60">
    <property type="entry name" value="Classic Zinc Finger"/>
    <property type="match status" value="1"/>
</dbReference>
<keyword evidence="1" id="KW-0539">Nucleus</keyword>
<evidence type="ECO:0000259" key="4">
    <source>
        <dbReference type="PROSITE" id="PS50097"/>
    </source>
</evidence>
<dbReference type="OMA" id="DHIMELD"/>
<dbReference type="PANTHER" id="PTHR23110:SF109">
    <property type="entry name" value="FI07618P-RELATED"/>
    <property type="match status" value="1"/>
</dbReference>
<dbReference type="EMBL" id="JH432107">
    <property type="status" value="NOT_ANNOTATED_CDS"/>
    <property type="molecule type" value="Genomic_DNA"/>
</dbReference>
<evidence type="ECO:0000313" key="6">
    <source>
        <dbReference type="EnsemblMetazoa" id="SMAR015341-PA"/>
    </source>
</evidence>
<feature type="domain" description="C2H2-type" evidence="5">
    <location>
        <begin position="515"/>
        <end position="542"/>
    </location>
</feature>
<dbReference type="CDD" id="cd18315">
    <property type="entry name" value="BTB_POZ_BAB-like"/>
    <property type="match status" value="1"/>
</dbReference>
<dbReference type="GO" id="GO:0048666">
    <property type="term" value="P:neuron development"/>
    <property type="evidence" value="ECO:0007669"/>
    <property type="project" value="UniProtKB-ARBA"/>
</dbReference>
<dbReference type="InterPro" id="IPR011333">
    <property type="entry name" value="SKP1/BTB/POZ_sf"/>
</dbReference>
<dbReference type="GO" id="GO:0008270">
    <property type="term" value="F:zinc ion binding"/>
    <property type="evidence" value="ECO:0007669"/>
    <property type="project" value="UniProtKB-KW"/>
</dbReference>
<dbReference type="Proteomes" id="UP000014500">
    <property type="component" value="Unassembled WGS sequence"/>
</dbReference>